<evidence type="ECO:0000256" key="3">
    <source>
        <dbReference type="ARBA" id="ARBA00022723"/>
    </source>
</evidence>
<dbReference type="InterPro" id="IPR001128">
    <property type="entry name" value="Cyt_P450"/>
</dbReference>
<evidence type="ECO:0000256" key="2">
    <source>
        <dbReference type="ARBA" id="ARBA00010617"/>
    </source>
</evidence>
<dbReference type="InterPro" id="IPR036396">
    <property type="entry name" value="Cyt_P450_sf"/>
</dbReference>
<keyword evidence="7" id="KW-0503">Monooxygenase</keyword>
<comment type="caution">
    <text evidence="8">The sequence shown here is derived from an EMBL/GenBank/DDBJ whole genome shotgun (WGS) entry which is preliminary data.</text>
</comment>
<sequence length="530" mass="60543">MTALASSPTLIAVAAATLLYGIYKLIIYPAFLSPLAKIPNAHFTAPISPAWIIWNRFWMRNNRTVDEAHKRLGPVVRLGPNEVSVNCIDGGVRTVYSGGFEKHQWYPRAFGAFGTTSMFSMVKSKTHSQRKRMISNIYSKSFLQGSDHMAAISKTVIFKRLLPILYDASQTGKDIEMYLLNNCTTFEFVNGYIFGLDSFKSFLLDTEAGKAWFHEYQCRKPFEFYRQEIPRLTTLLRTLRVPIIPKYVDRANKIMEDWCLETCDNADKKFASTEPGVEPVVYKQLKKQMLKQQGLKDETEAPKHVREYMYYQIACEVQDHFTAGHETSAVAMTYVFWELSRNKQLQEELREELKALSPGLQFPIPNGMDEPELPSAKSVDALPLLNAIIYEVLRMHAPIPGIQPRITPQTPTTLGTYGNIPPDVRVNAQAYSLHKNPDVFPNPEVFDPKRWLKPEGSPELEMMRRWFWAFGSGGRMCIGSNLALQEMKLLTASIWTNFHTEIVDDEDIEEIDAYTVHPKGSKLVLKFHHV</sequence>
<dbReference type="Gene3D" id="1.10.630.10">
    <property type="entry name" value="Cytochrome P450"/>
    <property type="match status" value="1"/>
</dbReference>
<keyword evidence="3 6" id="KW-0479">Metal-binding</keyword>
<dbReference type="PROSITE" id="PS00086">
    <property type="entry name" value="CYTOCHROME_P450"/>
    <property type="match status" value="1"/>
</dbReference>
<dbReference type="PANTHER" id="PTHR24305:SF166">
    <property type="entry name" value="CYTOCHROME P450 12A4, MITOCHONDRIAL-RELATED"/>
    <property type="match status" value="1"/>
</dbReference>
<evidence type="ECO:0000256" key="5">
    <source>
        <dbReference type="ARBA" id="ARBA00023004"/>
    </source>
</evidence>
<comment type="cofactor">
    <cofactor evidence="1 6">
        <name>heme</name>
        <dbReference type="ChEBI" id="CHEBI:30413"/>
    </cofactor>
</comment>
<dbReference type="InterPro" id="IPR002401">
    <property type="entry name" value="Cyt_P450_E_grp-I"/>
</dbReference>
<evidence type="ECO:0000313" key="9">
    <source>
        <dbReference type="Proteomes" id="UP000242877"/>
    </source>
</evidence>
<evidence type="ECO:0000256" key="1">
    <source>
        <dbReference type="ARBA" id="ARBA00001971"/>
    </source>
</evidence>
<dbReference type="AlphaFoldDB" id="A0A168DLF6"/>
<keyword evidence="6 7" id="KW-0349">Heme</keyword>
<dbReference type="Pfam" id="PF00067">
    <property type="entry name" value="p450"/>
    <property type="match status" value="1"/>
</dbReference>
<dbReference type="InterPro" id="IPR050121">
    <property type="entry name" value="Cytochrome_P450_monoxygenase"/>
</dbReference>
<dbReference type="GO" id="GO:0020037">
    <property type="term" value="F:heme binding"/>
    <property type="evidence" value="ECO:0007669"/>
    <property type="project" value="InterPro"/>
</dbReference>
<keyword evidence="9" id="KW-1185">Reference proteome</keyword>
<dbReference type="GO" id="GO:0005506">
    <property type="term" value="F:iron ion binding"/>
    <property type="evidence" value="ECO:0007669"/>
    <property type="project" value="InterPro"/>
</dbReference>
<dbReference type="FunFam" id="1.10.630.10:FF:000115">
    <property type="entry name" value="Cytochrome P450 monooxygenase, putative"/>
    <property type="match status" value="1"/>
</dbReference>
<dbReference type="SUPFAM" id="SSF48264">
    <property type="entry name" value="Cytochrome P450"/>
    <property type="match status" value="1"/>
</dbReference>
<dbReference type="PRINTS" id="PR00463">
    <property type="entry name" value="EP450I"/>
</dbReference>
<dbReference type="InterPro" id="IPR017972">
    <property type="entry name" value="Cyt_P450_CS"/>
</dbReference>
<name>A0A168DLF6_9EURO</name>
<dbReference type="GO" id="GO:0016705">
    <property type="term" value="F:oxidoreductase activity, acting on paired donors, with incorporation or reduction of molecular oxygen"/>
    <property type="evidence" value="ECO:0007669"/>
    <property type="project" value="InterPro"/>
</dbReference>
<dbReference type="GO" id="GO:0004497">
    <property type="term" value="F:monooxygenase activity"/>
    <property type="evidence" value="ECO:0007669"/>
    <property type="project" value="UniProtKB-KW"/>
</dbReference>
<dbReference type="PRINTS" id="PR00385">
    <property type="entry name" value="P450"/>
</dbReference>
<evidence type="ECO:0000256" key="7">
    <source>
        <dbReference type="RuleBase" id="RU000461"/>
    </source>
</evidence>
<dbReference type="Proteomes" id="UP000242877">
    <property type="component" value="Unassembled WGS sequence"/>
</dbReference>
<feature type="binding site" description="axial binding residue" evidence="6">
    <location>
        <position position="477"/>
    </location>
    <ligand>
        <name>heme</name>
        <dbReference type="ChEBI" id="CHEBI:30413"/>
    </ligand>
    <ligandPart>
        <name>Fe</name>
        <dbReference type="ChEBI" id="CHEBI:18248"/>
    </ligandPart>
</feature>
<organism evidence="8 9">
    <name type="scientific">Ascosphaera apis ARSEF 7405</name>
    <dbReference type="NCBI Taxonomy" id="392613"/>
    <lineage>
        <taxon>Eukaryota</taxon>
        <taxon>Fungi</taxon>
        <taxon>Dikarya</taxon>
        <taxon>Ascomycota</taxon>
        <taxon>Pezizomycotina</taxon>
        <taxon>Eurotiomycetes</taxon>
        <taxon>Eurotiomycetidae</taxon>
        <taxon>Onygenales</taxon>
        <taxon>Ascosphaeraceae</taxon>
        <taxon>Ascosphaera</taxon>
    </lineage>
</organism>
<protein>
    <submittedName>
        <fullName evidence="8">Cytochrome P450</fullName>
    </submittedName>
</protein>
<evidence type="ECO:0000313" key="8">
    <source>
        <dbReference type="EMBL" id="KZZ97873.1"/>
    </source>
</evidence>
<comment type="similarity">
    <text evidence="2 7">Belongs to the cytochrome P450 family.</text>
</comment>
<accession>A0A168DLF6</accession>
<dbReference type="EMBL" id="AZGZ01000001">
    <property type="protein sequence ID" value="KZZ97873.1"/>
    <property type="molecule type" value="Genomic_DNA"/>
</dbReference>
<dbReference type="CDD" id="cd11059">
    <property type="entry name" value="CYP_fungal"/>
    <property type="match status" value="1"/>
</dbReference>
<gene>
    <name evidence="8" type="ORF">AAP_00134</name>
</gene>
<keyword evidence="5 6" id="KW-0408">Iron</keyword>
<dbReference type="PANTHER" id="PTHR24305">
    <property type="entry name" value="CYTOCHROME P450"/>
    <property type="match status" value="1"/>
</dbReference>
<evidence type="ECO:0000256" key="6">
    <source>
        <dbReference type="PIRSR" id="PIRSR602401-1"/>
    </source>
</evidence>
<keyword evidence="4 7" id="KW-0560">Oxidoreductase</keyword>
<dbReference type="VEuPathDB" id="FungiDB:AAP_00134"/>
<evidence type="ECO:0000256" key="4">
    <source>
        <dbReference type="ARBA" id="ARBA00023002"/>
    </source>
</evidence>
<dbReference type="OrthoDB" id="1470350at2759"/>
<proteinExistence type="inferred from homology"/>
<reference evidence="8 9" key="1">
    <citation type="journal article" date="2016" name="Genome Biol. Evol.">
        <title>Divergent and convergent evolution of fungal pathogenicity.</title>
        <authorList>
            <person name="Shang Y."/>
            <person name="Xiao G."/>
            <person name="Zheng P."/>
            <person name="Cen K."/>
            <person name="Zhan S."/>
            <person name="Wang C."/>
        </authorList>
    </citation>
    <scope>NUCLEOTIDE SEQUENCE [LARGE SCALE GENOMIC DNA]</scope>
    <source>
        <strain evidence="8 9">ARSEF 7405</strain>
    </source>
</reference>